<evidence type="ECO:0000313" key="2">
    <source>
        <dbReference type="Proteomes" id="UP001597083"/>
    </source>
</evidence>
<accession>A0ABW3CBQ5</accession>
<dbReference type="PANTHER" id="PTHR10668:SF105">
    <property type="entry name" value="DEHYDROGENASE-RELATED"/>
    <property type="match status" value="1"/>
</dbReference>
<feature type="non-terminal residue" evidence="1">
    <location>
        <position position="39"/>
    </location>
</feature>
<dbReference type="PANTHER" id="PTHR10668">
    <property type="entry name" value="PHYTOENE DEHYDROGENASE"/>
    <property type="match status" value="1"/>
</dbReference>
<dbReference type="InterPro" id="IPR036188">
    <property type="entry name" value="FAD/NAD-bd_sf"/>
</dbReference>
<evidence type="ECO:0000313" key="1">
    <source>
        <dbReference type="EMBL" id="MFD0851921.1"/>
    </source>
</evidence>
<proteinExistence type="predicted"/>
<dbReference type="Gene3D" id="3.50.50.60">
    <property type="entry name" value="FAD/NAD(P)-binding domain"/>
    <property type="match status" value="1"/>
</dbReference>
<sequence length="39" mass="3833">MDSDAVVIGAGPNGLVAANLLADAGWTVEVLEARPEPGG</sequence>
<dbReference type="SUPFAM" id="SSF51905">
    <property type="entry name" value="FAD/NAD(P)-binding domain"/>
    <property type="match status" value="1"/>
</dbReference>
<keyword evidence="2" id="KW-1185">Reference proteome</keyword>
<name>A0ABW3CBQ5_9ACTN</name>
<reference evidence="2" key="1">
    <citation type="journal article" date="2019" name="Int. J. Syst. Evol. Microbiol.">
        <title>The Global Catalogue of Microorganisms (GCM) 10K type strain sequencing project: providing services to taxonomists for standard genome sequencing and annotation.</title>
        <authorList>
            <consortium name="The Broad Institute Genomics Platform"/>
            <consortium name="The Broad Institute Genome Sequencing Center for Infectious Disease"/>
            <person name="Wu L."/>
            <person name="Ma J."/>
        </authorList>
    </citation>
    <scope>NUCLEOTIDE SEQUENCE [LARGE SCALE GENOMIC DNA]</scope>
    <source>
        <strain evidence="2">JCM 31696</strain>
    </source>
</reference>
<dbReference type="PRINTS" id="PR00419">
    <property type="entry name" value="ADXRDTASE"/>
</dbReference>
<dbReference type="Proteomes" id="UP001597083">
    <property type="component" value="Unassembled WGS sequence"/>
</dbReference>
<dbReference type="EMBL" id="JBHTIR010000902">
    <property type="protein sequence ID" value="MFD0851921.1"/>
    <property type="molecule type" value="Genomic_DNA"/>
</dbReference>
<protein>
    <submittedName>
        <fullName evidence="1">FAD-dependent oxidoreductase</fullName>
    </submittedName>
</protein>
<organism evidence="1 2">
    <name type="scientific">Actinomadura adrarensis</name>
    <dbReference type="NCBI Taxonomy" id="1819600"/>
    <lineage>
        <taxon>Bacteria</taxon>
        <taxon>Bacillati</taxon>
        <taxon>Actinomycetota</taxon>
        <taxon>Actinomycetes</taxon>
        <taxon>Streptosporangiales</taxon>
        <taxon>Thermomonosporaceae</taxon>
        <taxon>Actinomadura</taxon>
    </lineage>
</organism>
<comment type="caution">
    <text evidence="1">The sequence shown here is derived from an EMBL/GenBank/DDBJ whole genome shotgun (WGS) entry which is preliminary data.</text>
</comment>
<dbReference type="Pfam" id="PF13450">
    <property type="entry name" value="NAD_binding_8"/>
    <property type="match status" value="1"/>
</dbReference>
<gene>
    <name evidence="1" type="ORF">ACFQ07_06795</name>
</gene>